<name>A0A0G1F0B0_9BACT</name>
<dbReference type="EMBL" id="LCEW01000011">
    <property type="protein sequence ID" value="KKS80273.1"/>
    <property type="molecule type" value="Genomic_DNA"/>
</dbReference>
<dbReference type="Proteomes" id="UP000034213">
    <property type="component" value="Unassembled WGS sequence"/>
</dbReference>
<evidence type="ECO:0000313" key="1">
    <source>
        <dbReference type="EMBL" id="KKS80273.1"/>
    </source>
</evidence>
<dbReference type="STRING" id="1618369.UV54_C0011G0005"/>
<proteinExistence type="predicted"/>
<protein>
    <submittedName>
        <fullName evidence="1">Uncharacterized protein</fullName>
    </submittedName>
</protein>
<dbReference type="AlphaFoldDB" id="A0A0G1F0B0"/>
<evidence type="ECO:0000313" key="2">
    <source>
        <dbReference type="Proteomes" id="UP000034213"/>
    </source>
</evidence>
<comment type="caution">
    <text evidence="1">The sequence shown here is derived from an EMBL/GenBank/DDBJ whole genome shotgun (WGS) entry which is preliminary data.</text>
</comment>
<accession>A0A0G1F0B0</accession>
<organism evidence="1 2">
    <name type="scientific">Candidatus Beckwithbacteria bacterium GW2011_GWA2_43_10</name>
    <dbReference type="NCBI Taxonomy" id="1618369"/>
    <lineage>
        <taxon>Bacteria</taxon>
        <taxon>Candidatus Beckwithiibacteriota</taxon>
    </lineage>
</organism>
<gene>
    <name evidence="1" type="ORF">UV54_C0011G0005</name>
</gene>
<reference evidence="1 2" key="1">
    <citation type="journal article" date="2015" name="Nature">
        <title>rRNA introns, odd ribosomes, and small enigmatic genomes across a large radiation of phyla.</title>
        <authorList>
            <person name="Brown C.T."/>
            <person name="Hug L.A."/>
            <person name="Thomas B.C."/>
            <person name="Sharon I."/>
            <person name="Castelle C.J."/>
            <person name="Singh A."/>
            <person name="Wilkins M.J."/>
            <person name="Williams K.H."/>
            <person name="Banfield J.F."/>
        </authorList>
    </citation>
    <scope>NUCLEOTIDE SEQUENCE [LARGE SCALE GENOMIC DNA]</scope>
</reference>
<sequence length="103" mass="12214">MTDSKTWFKLSLIEQMANIGSEVFRAIKWRIKNPSDSQIAFYRSLDLFNLTLADPKNIYRLREIARAKEYFAGWFTSDPVYPATAKSWNQYFFQFNLASRLRT</sequence>